<keyword evidence="3" id="KW-0964">Secreted</keyword>
<dbReference type="PRINTS" id="PR00836">
    <property type="entry name" value="SOMATOTROPIN"/>
</dbReference>
<comment type="subcellular location">
    <subcellularLocation>
        <location evidence="1 7">Secreted</location>
    </subcellularLocation>
</comment>
<protein>
    <submittedName>
        <fullName evidence="8">Somatolactin beta</fullName>
    </submittedName>
</protein>
<dbReference type="Proteomes" id="UP000261540">
    <property type="component" value="Unplaced"/>
</dbReference>
<evidence type="ECO:0000313" key="9">
    <source>
        <dbReference type="Proteomes" id="UP000261540"/>
    </source>
</evidence>
<dbReference type="PROSITE" id="PS00338">
    <property type="entry name" value="SOMATOTROPIN_2"/>
    <property type="match status" value="1"/>
</dbReference>
<name>A0A3B3R3C3_9TELE</name>
<evidence type="ECO:0000256" key="2">
    <source>
        <dbReference type="ARBA" id="ARBA00008474"/>
    </source>
</evidence>
<dbReference type="SUPFAM" id="SSF47266">
    <property type="entry name" value="4-helical cytokines"/>
    <property type="match status" value="1"/>
</dbReference>
<proteinExistence type="inferred from homology"/>
<evidence type="ECO:0000256" key="4">
    <source>
        <dbReference type="ARBA" id="ARBA00022702"/>
    </source>
</evidence>
<dbReference type="InterPro" id="IPR018116">
    <property type="entry name" value="Somatotropin_CS"/>
</dbReference>
<dbReference type="GO" id="GO:0060396">
    <property type="term" value="P:growth hormone receptor signaling pathway"/>
    <property type="evidence" value="ECO:0007669"/>
    <property type="project" value="TreeGrafter"/>
</dbReference>
<keyword evidence="9" id="KW-1185">Reference proteome</keyword>
<dbReference type="GO" id="GO:0070186">
    <property type="term" value="F:growth hormone activity"/>
    <property type="evidence" value="ECO:0007669"/>
    <property type="project" value="TreeGrafter"/>
</dbReference>
<accession>A0A3B3R3C3</accession>
<reference evidence="8" key="2">
    <citation type="submission" date="2025-09" db="UniProtKB">
        <authorList>
            <consortium name="Ensembl"/>
        </authorList>
    </citation>
    <scope>IDENTIFICATION</scope>
</reference>
<dbReference type="InterPro" id="IPR001400">
    <property type="entry name" value="Somatotropin/Prolactin"/>
</dbReference>
<dbReference type="GO" id="GO:0031667">
    <property type="term" value="P:response to nutrient levels"/>
    <property type="evidence" value="ECO:0007669"/>
    <property type="project" value="TreeGrafter"/>
</dbReference>
<organism evidence="8 9">
    <name type="scientific">Paramormyrops kingsleyae</name>
    <dbReference type="NCBI Taxonomy" id="1676925"/>
    <lineage>
        <taxon>Eukaryota</taxon>
        <taxon>Metazoa</taxon>
        <taxon>Chordata</taxon>
        <taxon>Craniata</taxon>
        <taxon>Vertebrata</taxon>
        <taxon>Euteleostomi</taxon>
        <taxon>Actinopterygii</taxon>
        <taxon>Neopterygii</taxon>
        <taxon>Teleostei</taxon>
        <taxon>Osteoglossocephala</taxon>
        <taxon>Osteoglossomorpha</taxon>
        <taxon>Osteoglossiformes</taxon>
        <taxon>Mormyridae</taxon>
        <taxon>Paramormyrops</taxon>
    </lineage>
</organism>
<dbReference type="PANTHER" id="PTHR11417">
    <property type="entry name" value="SOMATOTROPIN,PROLACTIN"/>
    <property type="match status" value="1"/>
</dbReference>
<evidence type="ECO:0000313" key="8">
    <source>
        <dbReference type="Ensembl" id="ENSPKIP00000013262.1"/>
    </source>
</evidence>
<dbReference type="Gene3D" id="1.20.1250.10">
    <property type="match status" value="1"/>
</dbReference>
<dbReference type="AlphaFoldDB" id="A0A3B3R3C3"/>
<dbReference type="InterPro" id="IPR009079">
    <property type="entry name" value="4_helix_cytokine-like_core"/>
</dbReference>
<dbReference type="Ensembl" id="ENSPKIT00000037681.1">
    <property type="protein sequence ID" value="ENSPKIP00000013262.1"/>
    <property type="gene ID" value="ENSPKIG00000000662.1"/>
</dbReference>
<dbReference type="GO" id="GO:0046427">
    <property type="term" value="P:positive regulation of receptor signaling pathway via JAK-STAT"/>
    <property type="evidence" value="ECO:0007669"/>
    <property type="project" value="TreeGrafter"/>
</dbReference>
<evidence type="ECO:0000256" key="1">
    <source>
        <dbReference type="ARBA" id="ARBA00004613"/>
    </source>
</evidence>
<dbReference type="GO" id="GO:0005615">
    <property type="term" value="C:extracellular space"/>
    <property type="evidence" value="ECO:0007669"/>
    <property type="project" value="TreeGrafter"/>
</dbReference>
<dbReference type="GO" id="GO:0048513">
    <property type="term" value="P:animal organ development"/>
    <property type="evidence" value="ECO:0007669"/>
    <property type="project" value="TreeGrafter"/>
</dbReference>
<dbReference type="PANTHER" id="PTHR11417:SF3">
    <property type="entry name" value="SOMATOLACTIN ALPHA ISOFORM X1-RELATED"/>
    <property type="match status" value="1"/>
</dbReference>
<keyword evidence="5" id="KW-0732">Signal</keyword>
<dbReference type="Pfam" id="PF00103">
    <property type="entry name" value="Hormone_1"/>
    <property type="match status" value="1"/>
</dbReference>
<comment type="similarity">
    <text evidence="2 7">Belongs to the somatotropin/prolactin family.</text>
</comment>
<keyword evidence="6" id="KW-1015">Disulfide bond</keyword>
<keyword evidence="4 7" id="KW-0372">Hormone</keyword>
<evidence type="ECO:0000256" key="7">
    <source>
        <dbReference type="RuleBase" id="RU003618"/>
    </source>
</evidence>
<dbReference type="GeneTree" id="ENSGT00950000182818"/>
<evidence type="ECO:0000256" key="5">
    <source>
        <dbReference type="ARBA" id="ARBA00022729"/>
    </source>
</evidence>
<dbReference type="GO" id="GO:0005131">
    <property type="term" value="F:growth hormone receptor binding"/>
    <property type="evidence" value="ECO:0007669"/>
    <property type="project" value="TreeGrafter"/>
</dbReference>
<dbReference type="STRING" id="1676925.ENSPKIP00000013262"/>
<evidence type="ECO:0000256" key="6">
    <source>
        <dbReference type="ARBA" id="ARBA00023157"/>
    </source>
</evidence>
<sequence length="252" mass="28530">MDKGNGDILSISVRMMAVLLQGYMWLLLWPCRGMLGYPPACREWTDTSRKCTNIPLDELLERAMQHAELIYQVSEESRILFEEMFIPLSMRSQHLQRGQKCNINSISIPGSKVEAESISDKWLLHTVLTLIRSWMGPLLGLQASLDQYDNAPAVLLEGTHWLMGRLRSLEQGVVVLTGKLLDEDAVVADPLPPEGWMPADSPQGPLESVIRDYILLTCFRKDMHKVETFLKLLRCRRTDSPACVAVQRADLP</sequence>
<reference evidence="8" key="1">
    <citation type="submission" date="2025-08" db="UniProtKB">
        <authorList>
            <consortium name="Ensembl"/>
        </authorList>
    </citation>
    <scope>IDENTIFICATION</scope>
</reference>
<dbReference type="GO" id="GO:0045927">
    <property type="term" value="P:positive regulation of growth"/>
    <property type="evidence" value="ECO:0007669"/>
    <property type="project" value="TreeGrafter"/>
</dbReference>
<evidence type="ECO:0000256" key="3">
    <source>
        <dbReference type="ARBA" id="ARBA00022525"/>
    </source>
</evidence>